<evidence type="ECO:0000256" key="2">
    <source>
        <dbReference type="PROSITE-ProRule" id="PRU00663"/>
    </source>
</evidence>
<dbReference type="OMA" id="CVHSLGV"/>
<dbReference type="AlphaFoldDB" id="A0A060PRG1"/>
<evidence type="ECO:0000313" key="7">
    <source>
        <dbReference type="Proteomes" id="UP000006727"/>
    </source>
</evidence>
<dbReference type="EnsemblPlants" id="Pp3c10_9910V3.2">
    <property type="protein sequence ID" value="Pp3c10_9910V3.2"/>
    <property type="gene ID" value="Pp3c10_9910"/>
</dbReference>
<reference evidence="5 7" key="1">
    <citation type="journal article" date="2008" name="Science">
        <title>The Physcomitrella genome reveals evolutionary insights into the conquest of land by plants.</title>
        <authorList>
            <person name="Rensing S."/>
            <person name="Lang D."/>
            <person name="Zimmer A."/>
            <person name="Terry A."/>
            <person name="Salamov A."/>
            <person name="Shapiro H."/>
            <person name="Nishiyama T."/>
            <person name="Perroud P.-F."/>
            <person name="Lindquist E."/>
            <person name="Kamisugi Y."/>
            <person name="Tanahashi T."/>
            <person name="Sakakibara K."/>
            <person name="Fujita T."/>
            <person name="Oishi K."/>
            <person name="Shin-I T."/>
            <person name="Kuroki Y."/>
            <person name="Toyoda A."/>
            <person name="Suzuki Y."/>
            <person name="Hashimoto A."/>
            <person name="Yamaguchi K."/>
            <person name="Sugano A."/>
            <person name="Kohara Y."/>
            <person name="Fujiyama A."/>
            <person name="Anterola A."/>
            <person name="Aoki S."/>
            <person name="Ashton N."/>
            <person name="Barbazuk W.B."/>
            <person name="Barker E."/>
            <person name="Bennetzen J."/>
            <person name="Bezanilla M."/>
            <person name="Blankenship R."/>
            <person name="Cho S.H."/>
            <person name="Dutcher S."/>
            <person name="Estelle M."/>
            <person name="Fawcett J.A."/>
            <person name="Gundlach H."/>
            <person name="Hanada K."/>
            <person name="Heyl A."/>
            <person name="Hicks K.A."/>
            <person name="Hugh J."/>
            <person name="Lohr M."/>
            <person name="Mayer K."/>
            <person name="Melkozernov A."/>
            <person name="Murata T."/>
            <person name="Nelson D."/>
            <person name="Pils B."/>
            <person name="Prigge M."/>
            <person name="Reiss B."/>
            <person name="Renner T."/>
            <person name="Rombauts S."/>
            <person name="Rushton P."/>
            <person name="Sanderfoot A."/>
            <person name="Schween G."/>
            <person name="Shiu S.-H."/>
            <person name="Stueber K."/>
            <person name="Theodoulou F.L."/>
            <person name="Tu H."/>
            <person name="Van de Peer Y."/>
            <person name="Verrier P.J."/>
            <person name="Waters E."/>
            <person name="Wood A."/>
            <person name="Yang L."/>
            <person name="Cove D."/>
            <person name="Cuming A."/>
            <person name="Hasebe M."/>
            <person name="Lucas S."/>
            <person name="Mishler D.B."/>
            <person name="Reski R."/>
            <person name="Grigoriev I."/>
            <person name="Quatrano R.S."/>
            <person name="Boore J.L."/>
        </authorList>
    </citation>
    <scope>NUCLEOTIDE SEQUENCE [LARGE SCALE GENOMIC DNA]</scope>
    <source>
        <strain evidence="6 7">cv. Gransden 2004</strain>
    </source>
</reference>
<dbReference type="HOGENOM" id="CLU_019073_2_1_1"/>
<organism evidence="4">
    <name type="scientific">Physcomitrium patens</name>
    <name type="common">Spreading-leaved earth moss</name>
    <name type="synonym">Physcomitrella patens</name>
    <dbReference type="NCBI Taxonomy" id="3218"/>
    <lineage>
        <taxon>Eukaryota</taxon>
        <taxon>Viridiplantae</taxon>
        <taxon>Streptophyta</taxon>
        <taxon>Embryophyta</taxon>
        <taxon>Bryophyta</taxon>
        <taxon>Bryophytina</taxon>
        <taxon>Bryopsida</taxon>
        <taxon>Funariidae</taxon>
        <taxon>Funariales</taxon>
        <taxon>Funariaceae</taxon>
        <taxon>Physcomitrium</taxon>
    </lineage>
</organism>
<dbReference type="Gramene" id="Pp3c10_9910V3.1">
    <property type="protein sequence ID" value="Pp3c10_9910V3.1"/>
    <property type="gene ID" value="Pp3c10_9910"/>
</dbReference>
<evidence type="ECO:0000313" key="5">
    <source>
        <dbReference type="EMBL" id="PNR46556.1"/>
    </source>
</evidence>
<dbReference type="InterPro" id="IPR005512">
    <property type="entry name" value="PRONE_dom"/>
</dbReference>
<proteinExistence type="evidence at transcript level"/>
<dbReference type="PROSITE" id="PS51334">
    <property type="entry name" value="PRONE"/>
    <property type="match status" value="1"/>
</dbReference>
<sequence>MEQRSQVECKRIEFFNPSSRGLASGQERGSPFIGYTLLRLLRSLSWSRGLRIPRCLTSSNHRNHNPVTPLYHSDHIKAVSCCAVFYFAPKMKASRASLLSQLGRISIDVTSEDQFEVRSMDGTSSTLSMERLSVDLVGDGDFNLSLNHGDDGASSSAESSPLGWPLARMDRQSAAPSSCSSSLTCERKHFMWERQREKKTTELSEVEMMKERFAKLLLGEDMSGGGKGVCTALAISNAITNLSASVFGELWRLEPLPMKRQTMWRREMEWMLSVTDHIVELVPSWQRYPDGSRMEVMVSKPRPDLNINLPALRKLDNMLLESLGSFQETEFWYVDHGIAVSEDSRSARHSMQRQEEKWWLPTPNVPENGLSEACKKFLHYQRDATNQILKAAMAINAQVLVEMEPPEAYLDTLPKNGKASLGDELYRAIASEHFSAEHLVSTLDIDDEHNILEMANRLEAAVVGWRRRIQAKSMAQMSPYGNKLNNRTSWGKMRHLVGDTDRRALLAERAESVLISLKQRVPGMAQTVLDANKIQFNRDVGQSILESYSRVLESLSFTIISRIDDVLYADDLVKRSIVPQLSVAKEVSVSRRLGFSSRRTRSHGSESKRFTNLNTTFATPIISPSFSPSLSPLKATPNSPHNVATGLIIASSLGKALSEYMCRHIPEGEALSENEISRKLQVDGVKSWAHARHLEKSNVHHSLGRD</sequence>
<evidence type="ECO:0000313" key="6">
    <source>
        <dbReference type="EnsemblPlants" id="Pp3c10_9910V3.1"/>
    </source>
</evidence>
<dbReference type="OrthoDB" id="1053009at2759"/>
<dbReference type="EnsemblPlants" id="Pp3c10_9910V3.1">
    <property type="protein sequence ID" value="Pp3c10_9910V3.1"/>
    <property type="gene ID" value="Pp3c10_9910"/>
</dbReference>
<dbReference type="FunFam" id="1.20.58.2010:FF:000003">
    <property type="entry name" value="Rop guanine nucleotide exchange factor 14"/>
    <property type="match status" value="1"/>
</dbReference>
<feature type="domain" description="PRONE" evidence="3">
    <location>
        <begin position="196"/>
        <end position="580"/>
    </location>
</feature>
<dbReference type="RefSeq" id="XP_024387544.1">
    <property type="nucleotide sequence ID" value="XM_024531776.2"/>
</dbReference>
<reference evidence="5 7" key="3">
    <citation type="journal article" date="2018" name="Plant J.">
        <title>The Physcomitrella patens chromosome-scale assembly reveals moss genome structure and evolution.</title>
        <authorList>
            <person name="Lang D."/>
            <person name="Ullrich K.K."/>
            <person name="Murat F."/>
            <person name="Fuchs J."/>
            <person name="Jenkins J."/>
            <person name="Haas F.B."/>
            <person name="Piednoel M."/>
            <person name="Gundlach H."/>
            <person name="Van Bel M."/>
            <person name="Meyberg R."/>
            <person name="Vives C."/>
            <person name="Morata J."/>
            <person name="Symeonidi A."/>
            <person name="Hiss M."/>
            <person name="Muchero W."/>
            <person name="Kamisugi Y."/>
            <person name="Saleh O."/>
            <person name="Blanc G."/>
            <person name="Decker E.L."/>
            <person name="van Gessel N."/>
            <person name="Grimwood J."/>
            <person name="Hayes R.D."/>
            <person name="Graham S.W."/>
            <person name="Gunter L.E."/>
            <person name="McDaniel S.F."/>
            <person name="Hoernstein S.N.W."/>
            <person name="Larsson A."/>
            <person name="Li F.W."/>
            <person name="Perroud P.F."/>
            <person name="Phillips J."/>
            <person name="Ranjan P."/>
            <person name="Rokshar D.S."/>
            <person name="Rothfels C.J."/>
            <person name="Schneider L."/>
            <person name="Shu S."/>
            <person name="Stevenson D.W."/>
            <person name="Thummler F."/>
            <person name="Tillich M."/>
            <person name="Villarreal Aguilar J.C."/>
            <person name="Widiez T."/>
            <person name="Wong G.K."/>
            <person name="Wymore A."/>
            <person name="Zhang Y."/>
            <person name="Zimmer A.D."/>
            <person name="Quatrano R.S."/>
            <person name="Mayer K.F.X."/>
            <person name="Goodstein D."/>
            <person name="Casacuberta J.M."/>
            <person name="Vandepoele K."/>
            <person name="Reski R."/>
            <person name="Cuming A.C."/>
            <person name="Tuskan G.A."/>
            <person name="Maumus F."/>
            <person name="Salse J."/>
            <person name="Schmutz J."/>
            <person name="Rensing S.A."/>
        </authorList>
    </citation>
    <scope>NUCLEOTIDE SEQUENCE [LARGE SCALE GENOMIC DNA]</scope>
    <source>
        <strain evidence="6 7">cv. Gransden 2004</strain>
    </source>
</reference>
<gene>
    <name evidence="6" type="primary">LOC112288025</name>
    <name evidence="5" type="ORF">PHYPA_013675</name>
</gene>
<dbReference type="Gramene" id="Pp3c10_9910V3.2">
    <property type="protein sequence ID" value="Pp3c10_9910V3.2"/>
    <property type="gene ID" value="Pp3c10_9910"/>
</dbReference>
<name>A0A060PRG1_PHYPA</name>
<dbReference type="Pfam" id="PF03759">
    <property type="entry name" value="PRONE"/>
    <property type="match status" value="1"/>
</dbReference>
<dbReference type="Proteomes" id="UP000006727">
    <property type="component" value="Chromosome 10"/>
</dbReference>
<dbReference type="GeneID" id="112288025"/>
<dbReference type="PANTHER" id="PTHR33101">
    <property type="entry name" value="ROP GUANINE NUCLEOTIDE EXCHANGE FACTOR 1"/>
    <property type="match status" value="1"/>
</dbReference>
<dbReference type="FunCoup" id="A0A060PRG1">
    <property type="interactions" value="1832"/>
</dbReference>
<accession>A0A060PRG1</accession>
<dbReference type="PaxDb" id="3218-PP1S58_274V6.1"/>
<dbReference type="PANTHER" id="PTHR33101:SF6">
    <property type="entry name" value="ROP GUANINE NUCLEOTIDE EXCHANGE FACTOR 1"/>
    <property type="match status" value="1"/>
</dbReference>
<protein>
    <submittedName>
        <fullName evidence="4">Guanine nucleotide exchange factor for Rop/RAC small GTPase</fullName>
    </submittedName>
</protein>
<keyword evidence="1 2" id="KW-0344">Guanine-nucleotide releasing factor</keyword>
<dbReference type="GO" id="GO:0005085">
    <property type="term" value="F:guanyl-nucleotide exchange factor activity"/>
    <property type="evidence" value="ECO:0000318"/>
    <property type="project" value="GO_Central"/>
</dbReference>
<dbReference type="EMBL" id="AB856896">
    <property type="protein sequence ID" value="BAO94214.1"/>
    <property type="molecule type" value="mRNA"/>
</dbReference>
<dbReference type="GO" id="GO:0005886">
    <property type="term" value="C:plasma membrane"/>
    <property type="evidence" value="ECO:0000318"/>
    <property type="project" value="GO_Central"/>
</dbReference>
<evidence type="ECO:0000256" key="1">
    <source>
        <dbReference type="ARBA" id="ARBA00022658"/>
    </source>
</evidence>
<evidence type="ECO:0000313" key="4">
    <source>
        <dbReference type="EMBL" id="BAO94214.1"/>
    </source>
</evidence>
<dbReference type="KEGG" id="ppp:112288025"/>
<evidence type="ECO:0000259" key="3">
    <source>
        <dbReference type="PROSITE" id="PS51334"/>
    </source>
</evidence>
<reference evidence="4" key="2">
    <citation type="journal article" date="2014" name="Gene">
        <title>Conserved function of Rho-related Rop/RAC GTPase signaling in regulation of cell polarity in Physcomitrella patens.</title>
        <authorList>
            <person name="Ito K."/>
            <person name="Ren J."/>
            <person name="Fujita T."/>
        </authorList>
    </citation>
    <scope>NUCLEOTIDE SEQUENCE</scope>
    <source>
        <tissue evidence="4">Protonema treated with cytokinin</tissue>
    </source>
</reference>
<dbReference type="InterPro" id="IPR038937">
    <property type="entry name" value="RopGEF"/>
</dbReference>
<keyword evidence="7" id="KW-1185">Reference proteome</keyword>
<dbReference type="EMBL" id="ABEU02000010">
    <property type="protein sequence ID" value="PNR46556.1"/>
    <property type="molecule type" value="Genomic_DNA"/>
</dbReference>
<reference evidence="6" key="4">
    <citation type="submission" date="2020-12" db="UniProtKB">
        <authorList>
            <consortium name="EnsemblPlants"/>
        </authorList>
    </citation>
    <scope>IDENTIFICATION</scope>
</reference>
<dbReference type="Gene3D" id="1.20.58.2010">
    <property type="entry name" value="PRONE domain, subdomain 1"/>
    <property type="match status" value="2"/>
</dbReference>
<dbReference type="FunFam" id="1.20.58.2010:FF:000001">
    <property type="entry name" value="Rop guanine nucleotide exchange factor 14"/>
    <property type="match status" value="1"/>
</dbReference>